<gene>
    <name evidence="3" type="ORF">DM02DRAFT_654722</name>
</gene>
<dbReference type="GO" id="GO:0005815">
    <property type="term" value="C:microtubule organizing center"/>
    <property type="evidence" value="ECO:0007669"/>
    <property type="project" value="TreeGrafter"/>
</dbReference>
<evidence type="ECO:0000256" key="1">
    <source>
        <dbReference type="SAM" id="MobiDB-lite"/>
    </source>
</evidence>
<dbReference type="GO" id="GO:0008017">
    <property type="term" value="F:microtubule binding"/>
    <property type="evidence" value="ECO:0007669"/>
    <property type="project" value="TreeGrafter"/>
</dbReference>
<evidence type="ECO:0000313" key="4">
    <source>
        <dbReference type="Proteomes" id="UP000244855"/>
    </source>
</evidence>
<dbReference type="GO" id="GO:0060172">
    <property type="term" value="P:astral microtubule depolymerization"/>
    <property type="evidence" value="ECO:0007669"/>
    <property type="project" value="TreeGrafter"/>
</dbReference>
<dbReference type="GO" id="GO:0090307">
    <property type="term" value="P:mitotic spindle assembly"/>
    <property type="evidence" value="ECO:0007669"/>
    <property type="project" value="TreeGrafter"/>
</dbReference>
<dbReference type="STRING" id="97972.A0A2V1DT39"/>
<dbReference type="PANTHER" id="PTHR21567:SF9">
    <property type="entry name" value="CLIP-ASSOCIATING PROTEIN"/>
    <property type="match status" value="1"/>
</dbReference>
<dbReference type="AlphaFoldDB" id="A0A2V1DT39"/>
<keyword evidence="4" id="KW-1185">Reference proteome</keyword>
<dbReference type="PANTHER" id="PTHR21567">
    <property type="entry name" value="CLASP"/>
    <property type="match status" value="1"/>
</dbReference>
<dbReference type="GO" id="GO:1990023">
    <property type="term" value="C:mitotic spindle midzone"/>
    <property type="evidence" value="ECO:0007669"/>
    <property type="project" value="TreeGrafter"/>
</dbReference>
<feature type="compositionally biased region" description="Low complexity" evidence="1">
    <location>
        <begin position="130"/>
        <end position="172"/>
    </location>
</feature>
<sequence length="602" mass="62805">MQFRLLLLFLLTSLVAASPLLERAPKGKPTKGKPTKTSAVQAPTSAPPKPTSKPAETTSSSSKSAVVSVTSSSSKASSSKASSSVASSKASSSSASSKTPSSSASSQAASSSVSSQAASSSASGPGTTKAPSGSATGSVSGSATKSGTASSSGVTSAPSSSRNSTSITSKANSATSSIASSSSISSSRNSTSSATSSSASASATKFICGLGCGKNACALKPSGTAKATGAAKPKPTKRAESYIESLERRTLKDVSASEADKYVIDTISKAGSTNGLDYTFNNDFAVSKHAAFANKPFPMFVTGLEGCTGIAVVSEKGYWISHFMEIAYQPEEKAKYDNLVKAVKNGNAKYTRPETLKDLFGEGTNPEIYLMRPRDGVTNELLYETQTKNLMAEIQQGILKGVKVNKLEYKKPKDENELNTEFERTARGKMLIEYDNNQQVDGKTASPQAAIARVFMEKQIFKQEWAAKENQLEGAADPDKPVESPVHKPTCLTDDANALTETDITKAFDSVFGGGALDISNPISQVGTNGDVKVQFNIKFSASQSGCKVSSSKKIMRTAAKRMLLEVAKQCPKSGSTTEFMGVKPDVHNSALGCLDVDIFRA</sequence>
<accession>A0A2V1DT39</accession>
<proteinExistence type="predicted"/>
<keyword evidence="2" id="KW-0732">Signal</keyword>
<dbReference type="OrthoDB" id="3791985at2759"/>
<dbReference type="Proteomes" id="UP000244855">
    <property type="component" value="Unassembled WGS sequence"/>
</dbReference>
<feature type="signal peptide" evidence="2">
    <location>
        <begin position="1"/>
        <end position="17"/>
    </location>
</feature>
<feature type="region of interest" description="Disordered" evidence="1">
    <location>
        <begin position="23"/>
        <end position="172"/>
    </location>
</feature>
<reference evidence="3 4" key="1">
    <citation type="journal article" date="2018" name="Sci. Rep.">
        <title>Comparative genomics provides insights into the lifestyle and reveals functional heterogeneity of dark septate endophytic fungi.</title>
        <authorList>
            <person name="Knapp D.G."/>
            <person name="Nemeth J.B."/>
            <person name="Barry K."/>
            <person name="Hainaut M."/>
            <person name="Henrissat B."/>
            <person name="Johnson J."/>
            <person name="Kuo A."/>
            <person name="Lim J.H.P."/>
            <person name="Lipzen A."/>
            <person name="Nolan M."/>
            <person name="Ohm R.A."/>
            <person name="Tamas L."/>
            <person name="Grigoriev I.V."/>
            <person name="Spatafora J.W."/>
            <person name="Nagy L.G."/>
            <person name="Kovacs G.M."/>
        </authorList>
    </citation>
    <scope>NUCLEOTIDE SEQUENCE [LARGE SCALE GENOMIC DNA]</scope>
    <source>
        <strain evidence="3 4">DSE2036</strain>
    </source>
</reference>
<name>A0A2V1DT39_9PLEO</name>
<feature type="chain" id="PRO_5015892596" evidence="2">
    <location>
        <begin position="18"/>
        <end position="602"/>
    </location>
</feature>
<evidence type="ECO:0000313" key="3">
    <source>
        <dbReference type="EMBL" id="PVI01209.1"/>
    </source>
</evidence>
<dbReference type="EMBL" id="KZ805361">
    <property type="protein sequence ID" value="PVI01209.1"/>
    <property type="molecule type" value="Genomic_DNA"/>
</dbReference>
<evidence type="ECO:0000256" key="2">
    <source>
        <dbReference type="SAM" id="SignalP"/>
    </source>
</evidence>
<feature type="compositionally biased region" description="Low complexity" evidence="1">
    <location>
        <begin position="52"/>
        <end position="123"/>
    </location>
</feature>
<dbReference type="GO" id="GO:0005876">
    <property type="term" value="C:spindle microtubule"/>
    <property type="evidence" value="ECO:0007669"/>
    <property type="project" value="TreeGrafter"/>
</dbReference>
<protein>
    <submittedName>
        <fullName evidence="3">Uncharacterized protein</fullName>
    </submittedName>
</protein>
<organism evidence="3 4">
    <name type="scientific">Periconia macrospinosa</name>
    <dbReference type="NCBI Taxonomy" id="97972"/>
    <lineage>
        <taxon>Eukaryota</taxon>
        <taxon>Fungi</taxon>
        <taxon>Dikarya</taxon>
        <taxon>Ascomycota</taxon>
        <taxon>Pezizomycotina</taxon>
        <taxon>Dothideomycetes</taxon>
        <taxon>Pleosporomycetidae</taxon>
        <taxon>Pleosporales</taxon>
        <taxon>Massarineae</taxon>
        <taxon>Periconiaceae</taxon>
        <taxon>Periconia</taxon>
    </lineage>
</organism>
<dbReference type="GO" id="GO:0005881">
    <property type="term" value="C:cytoplasmic microtubule"/>
    <property type="evidence" value="ECO:0007669"/>
    <property type="project" value="TreeGrafter"/>
</dbReference>